<feature type="compositionally biased region" description="Basic residues" evidence="1">
    <location>
        <begin position="524"/>
        <end position="533"/>
    </location>
</feature>
<feature type="compositionally biased region" description="Low complexity" evidence="1">
    <location>
        <begin position="404"/>
        <end position="417"/>
    </location>
</feature>
<accession>A0A166MJI4</accession>
<feature type="compositionally biased region" description="Pro residues" evidence="1">
    <location>
        <begin position="510"/>
        <end position="520"/>
    </location>
</feature>
<dbReference type="GO" id="GO:0003676">
    <property type="term" value="F:nucleic acid binding"/>
    <property type="evidence" value="ECO:0007669"/>
    <property type="project" value="InterPro"/>
</dbReference>
<dbReference type="STRING" id="436010.A0A166MJI4"/>
<proteinExistence type="predicted"/>
<feature type="region of interest" description="Disordered" evidence="1">
    <location>
        <begin position="303"/>
        <end position="326"/>
    </location>
</feature>
<evidence type="ECO:0000259" key="2">
    <source>
        <dbReference type="Pfam" id="PF03184"/>
    </source>
</evidence>
<evidence type="ECO:0000256" key="1">
    <source>
        <dbReference type="SAM" id="MobiDB-lite"/>
    </source>
</evidence>
<name>A0A166MJI4_9AGAM</name>
<feature type="compositionally biased region" description="Basic residues" evidence="1">
    <location>
        <begin position="542"/>
        <end position="552"/>
    </location>
</feature>
<reference evidence="3" key="1">
    <citation type="journal article" date="2016" name="Mol. Biol. Evol.">
        <title>Comparative Genomics of Early-Diverging Mushroom-Forming Fungi Provides Insights into the Origins of Lignocellulose Decay Capabilities.</title>
        <authorList>
            <person name="Nagy L.G."/>
            <person name="Riley R."/>
            <person name="Tritt A."/>
            <person name="Adam C."/>
            <person name="Daum C."/>
            <person name="Floudas D."/>
            <person name="Sun H."/>
            <person name="Yadav J.S."/>
            <person name="Pangilinan J."/>
            <person name="Larsson K.H."/>
            <person name="Matsuura K."/>
            <person name="Barry K."/>
            <person name="Labutti K."/>
            <person name="Kuo R."/>
            <person name="Ohm R.A."/>
            <person name="Bhattacharya S.S."/>
            <person name="Shirouzu T."/>
            <person name="Yoshinaga Y."/>
            <person name="Martin F.M."/>
            <person name="Grigoriev I.V."/>
            <person name="Hibbett D.S."/>
        </authorList>
    </citation>
    <scope>NUCLEOTIDE SEQUENCE [LARGE SCALE GENOMIC DNA]</scope>
    <source>
        <strain evidence="3">CBS 109695</strain>
    </source>
</reference>
<feature type="region of interest" description="Disordered" evidence="1">
    <location>
        <begin position="400"/>
        <end position="422"/>
    </location>
</feature>
<feature type="compositionally biased region" description="Low complexity" evidence="1">
    <location>
        <begin position="485"/>
        <end position="497"/>
    </location>
</feature>
<sequence length="631" mass="68445">MQNTLRLARTFRDGVIFDGAFDVNIDQTQITLQPGTTSTYEERGSKQVAVLGAEEKRAFTLVVGLSASGDLLPYQAIYRGKTDRSLSSPSSPGYAECIALGFRFEVSLTDTYWSTFETMCSYVNDILVPYWNIQKERAGASPDQECVLRLDVWSVHRSVQFRTWLDQTHCWIKYCYVPAGTTGLAQPADVGLQRPTKLSVKQSQRSDIITETLAHLKAGNAAADIRLDTKLGILRNRSVNWLLTAFKATNRKDLIKMSFSACKAGDLNLSFECLTSRPVLQRLRDVERDDPILWAKITPSHIAPATPASTDGGAPTAASEDTESELDPVIFADTDREEDDDRVSVDILIQSMISGEVPAGYAVADSGALFLNNESEVFERDDVVDGDLLAEAEQVEVEEHAAARRTAASAVQQHPRLAAPPPPSLVPLGVSAHSAPHSTASTHPYAGAVTKRTRRSTTSPRAPSCAARRTPPTPRPARPIPIPIPTTTATAAAPPSTSHQTRVPMRIRTPGPPLRIPTPAPILRTRRRARTTRARISGMRCRPQRRGARPSSRRAADERGRGMDIDGNGNGGDGDRDATDKTVEAHEAVTPNSGHGEQCAPNVSNGAGAVGMEDEDMMAAYVLCGSDARPH</sequence>
<dbReference type="OrthoDB" id="3341102at2759"/>
<feature type="domain" description="DDE-1" evidence="2">
    <location>
        <begin position="58"/>
        <end position="212"/>
    </location>
</feature>
<gene>
    <name evidence="3" type="ORF">FIBSPDRAFT_1042365</name>
</gene>
<feature type="compositionally biased region" description="Pro residues" evidence="1">
    <location>
        <begin position="471"/>
        <end position="484"/>
    </location>
</feature>
<feature type="region of interest" description="Disordered" evidence="1">
    <location>
        <begin position="448"/>
        <end position="579"/>
    </location>
</feature>
<evidence type="ECO:0000313" key="3">
    <source>
        <dbReference type="EMBL" id="KZP24063.1"/>
    </source>
</evidence>
<organism evidence="3">
    <name type="scientific">Athelia psychrophila</name>
    <dbReference type="NCBI Taxonomy" id="1759441"/>
    <lineage>
        <taxon>Eukaryota</taxon>
        <taxon>Fungi</taxon>
        <taxon>Dikarya</taxon>
        <taxon>Basidiomycota</taxon>
        <taxon>Agaricomycotina</taxon>
        <taxon>Agaricomycetes</taxon>
        <taxon>Agaricomycetidae</taxon>
        <taxon>Atheliales</taxon>
        <taxon>Atheliaceae</taxon>
        <taxon>Athelia</taxon>
    </lineage>
</organism>
<feature type="compositionally biased region" description="Basic and acidic residues" evidence="1">
    <location>
        <begin position="554"/>
        <end position="564"/>
    </location>
</feature>
<dbReference type="Pfam" id="PF03184">
    <property type="entry name" value="DDE_1"/>
    <property type="match status" value="1"/>
</dbReference>
<dbReference type="InterPro" id="IPR004875">
    <property type="entry name" value="DDE_SF_endonuclease_dom"/>
</dbReference>
<dbReference type="EMBL" id="KV417528">
    <property type="protein sequence ID" value="KZP24063.1"/>
    <property type="molecule type" value="Genomic_DNA"/>
</dbReference>
<feature type="compositionally biased region" description="Low complexity" evidence="1">
    <location>
        <begin position="456"/>
        <end position="470"/>
    </location>
</feature>
<dbReference type="AlphaFoldDB" id="A0A166MJI4"/>
<protein>
    <recommendedName>
        <fullName evidence="2">DDE-1 domain-containing protein</fullName>
    </recommendedName>
</protein>